<comment type="caution">
    <text evidence="4">The sequence shown here is derived from an EMBL/GenBank/DDBJ whole genome shotgun (WGS) entry which is preliminary data.</text>
</comment>
<dbReference type="CDD" id="cd02258">
    <property type="entry name" value="Peptidase_C25_N"/>
    <property type="match status" value="1"/>
</dbReference>
<dbReference type="InterPro" id="IPR001769">
    <property type="entry name" value="Gingipain"/>
</dbReference>
<evidence type="ECO:0000313" key="4">
    <source>
        <dbReference type="EMBL" id="PAP77191.1"/>
    </source>
</evidence>
<sequence>MSRLALVVLVLAALVGTASAQQPVRYGQTDPQQPVVRVVETTPSATTIEVSVDWRTSLTDAVERSGGEVQKLVAMAVGGQPLVSHEVVLGAAVPPAVSIVSFEGDEVVLPGGLDLEGFEGRAAEVLSVGERRRELVGSLTFRLLRVEGDRLIRARRVVVSVARPPVAARLAAAGDDNPHLAVDRSALADGRWVKVPIPESGVYRIDQAFLRDSLGVEETIPLSSIAVYGTGGRILPAVNSTPRPADLVPVPSFVSGDVLLFYAEGPQWWDWDPSAFGGGTWAHDISPFSRASYYFLRLDASSPARVSGGGFPGWADASPVGRIEDRRFDEVDLANIERDDSGSGLDWFGPLLDQGGSSLTRLDVTPAGADANSPVSYRARVAARASPSITLQMLKNGQVLDSARPALVSPSSNGNLANDATLTAETTLGGGLAVSFRVSGGRSGAEAWLDWVEAVTLRPAVAGSDRYLAFPTPGGQTGRFEFAITGFSSEPQVWDVTEPGAIRRLGVQASGNQYRVQVEVSDSLRPREIVAFDPSGPSIKTPLGVAEAGRDRLMPAAQFVPNQNLHGVAGFPNYVVVVHPNFRAAADRLAAHRQADGLTPLVVTTDQVFNEFAGGTGDMRAVRDFMKFLYDRAPSDQMPRYLLLFGDGHFNYRRIGNQAASNDEPPGLSYVPPFETDNMVSRTASYTTDDYFGLLGDNEGEFEYFDSTTQRVDLGVGRLPVRTAAEAGTVVDKIMRYESPATRGEWRTRFTFVADDQYPNSWDDDLHVLNADETAKLAEAVDSSVTLRKIYGPAYPSVITARGRVRPQLTADVRESIEEGTLVWNYSGHGGPSGLGDEDYMTPEIVASLDNADRLPVFVTATCSFGKFDIAHEQSLAEQILLRSGGGGVAMLTTVRLVYTSSNPDAALNFGLNLVLTEEMLRRDAEGRPSRLGDALYRTKNTVIGASNNNRKFNLLGDPAMRLGLPERPITVSVPDRFEAFSEATITGQVLGLDGQPDPAYRGEVSVSVYDAERMVELPPDACCNTDDDGDGLGDYTSRVDQIYSGRASVTGGTFSTTFLVPQDVSYSGLPARVVVYALGEDGSDGDGQSTEAIVATTASARPDDGAGPQISLFLNDSTFVDGGPTGPQGVLVARLQDASGINTVGAGVGHELLVTLDGDAQRAVDVGRFYQGDLDTYRSGTVRVPLASLNGGEALAPGEHTATLTAFDALNNASTATVRFVVVDEGLIVRSVLPYPNPTAGPSRFFVEHNQPVGTPARLQLRIYTLAGRPVRTIDGTEALPGGFLSDRTVQIPWDGLDDDADRLGSGVYLVRLRVETDDPAGGTRVAERVERLAVIR</sequence>
<gene>
    <name evidence="4" type="ORF">BSZ37_12500</name>
</gene>
<accession>A0A271J0Z3</accession>
<feature type="signal peptide" evidence="2">
    <location>
        <begin position="1"/>
        <end position="20"/>
    </location>
</feature>
<organism evidence="4 5">
    <name type="scientific">Rubrivirga marina</name>
    <dbReference type="NCBI Taxonomy" id="1196024"/>
    <lineage>
        <taxon>Bacteria</taxon>
        <taxon>Pseudomonadati</taxon>
        <taxon>Rhodothermota</taxon>
        <taxon>Rhodothermia</taxon>
        <taxon>Rhodothermales</taxon>
        <taxon>Rubricoccaceae</taxon>
        <taxon>Rubrivirga</taxon>
    </lineage>
</organism>
<dbReference type="GO" id="GO:0008234">
    <property type="term" value="F:cysteine-type peptidase activity"/>
    <property type="evidence" value="ECO:0007669"/>
    <property type="project" value="InterPro"/>
</dbReference>
<dbReference type="InterPro" id="IPR029031">
    <property type="entry name" value="Gingipain_N_sf"/>
</dbReference>
<dbReference type="GO" id="GO:0006508">
    <property type="term" value="P:proteolysis"/>
    <property type="evidence" value="ECO:0007669"/>
    <property type="project" value="InterPro"/>
</dbReference>
<dbReference type="EMBL" id="MQWD01000001">
    <property type="protein sequence ID" value="PAP77191.1"/>
    <property type="molecule type" value="Genomic_DNA"/>
</dbReference>
<dbReference type="Gene3D" id="2.60.40.4070">
    <property type="match status" value="1"/>
</dbReference>
<dbReference type="Gene3D" id="3.40.50.1460">
    <property type="match status" value="1"/>
</dbReference>
<evidence type="ECO:0000259" key="3">
    <source>
        <dbReference type="Pfam" id="PF01364"/>
    </source>
</evidence>
<dbReference type="InterPro" id="IPR029030">
    <property type="entry name" value="Caspase-like_dom_sf"/>
</dbReference>
<evidence type="ECO:0000313" key="5">
    <source>
        <dbReference type="Proteomes" id="UP000216339"/>
    </source>
</evidence>
<dbReference type="Gene3D" id="3.40.50.10390">
    <property type="entry name" value="Gingipain r, domain 1"/>
    <property type="match status" value="1"/>
</dbReference>
<dbReference type="Pfam" id="PF01364">
    <property type="entry name" value="Peptidase_C25"/>
    <property type="match status" value="1"/>
</dbReference>
<proteinExistence type="predicted"/>
<dbReference type="NCBIfam" id="NF033707">
    <property type="entry name" value="T9SS_sortase"/>
    <property type="match status" value="1"/>
</dbReference>
<feature type="chain" id="PRO_5012537976" description="Gingipain domain-containing protein" evidence="2">
    <location>
        <begin position="21"/>
        <end position="1338"/>
    </location>
</feature>
<name>A0A271J0Z3_9BACT</name>
<evidence type="ECO:0000256" key="1">
    <source>
        <dbReference type="ARBA" id="ARBA00022729"/>
    </source>
</evidence>
<evidence type="ECO:0000256" key="2">
    <source>
        <dbReference type="SAM" id="SignalP"/>
    </source>
</evidence>
<protein>
    <recommendedName>
        <fullName evidence="3">Gingipain domain-containing protein</fullName>
    </recommendedName>
</protein>
<dbReference type="RefSeq" id="WP_095510857.1">
    <property type="nucleotide sequence ID" value="NZ_MQWD01000001.1"/>
</dbReference>
<reference evidence="4 5" key="1">
    <citation type="submission" date="2016-11" db="EMBL/GenBank/DDBJ databases">
        <title>Study of marine rhodopsin-containing bacteria.</title>
        <authorList>
            <person name="Yoshizawa S."/>
            <person name="Kumagai Y."/>
            <person name="Kogure K."/>
        </authorList>
    </citation>
    <scope>NUCLEOTIDE SEQUENCE [LARGE SCALE GENOMIC DNA]</scope>
    <source>
        <strain evidence="4 5">SAORIC-28</strain>
    </source>
</reference>
<dbReference type="OrthoDB" id="9809780at2"/>
<dbReference type="Proteomes" id="UP000216339">
    <property type="component" value="Unassembled WGS sequence"/>
</dbReference>
<keyword evidence="5" id="KW-1185">Reference proteome</keyword>
<keyword evidence="1 2" id="KW-0732">Signal</keyword>
<dbReference type="SUPFAM" id="SSF52129">
    <property type="entry name" value="Caspase-like"/>
    <property type="match status" value="1"/>
</dbReference>
<feature type="domain" description="Gingipain" evidence="3">
    <location>
        <begin position="574"/>
        <end position="963"/>
    </location>
</feature>